<dbReference type="OrthoDB" id="5842234at2759"/>
<dbReference type="InterPro" id="IPR036691">
    <property type="entry name" value="Endo/exonu/phosph_ase_sf"/>
</dbReference>
<keyword evidence="2" id="KW-1185">Reference proteome</keyword>
<protein>
    <submittedName>
        <fullName evidence="1">Uncharacterized protein</fullName>
    </submittedName>
</protein>
<organism evidence="1 2">
    <name type="scientific">Ancylostoma duodenale</name>
    <dbReference type="NCBI Taxonomy" id="51022"/>
    <lineage>
        <taxon>Eukaryota</taxon>
        <taxon>Metazoa</taxon>
        <taxon>Ecdysozoa</taxon>
        <taxon>Nematoda</taxon>
        <taxon>Chromadorea</taxon>
        <taxon>Rhabditida</taxon>
        <taxon>Rhabditina</taxon>
        <taxon>Rhabditomorpha</taxon>
        <taxon>Strongyloidea</taxon>
        <taxon>Ancylostomatidae</taxon>
        <taxon>Ancylostomatinae</taxon>
        <taxon>Ancylostoma</taxon>
    </lineage>
</organism>
<accession>A0A0C2E1K6</accession>
<gene>
    <name evidence="1" type="ORF">ANCDUO_00403</name>
</gene>
<evidence type="ECO:0000313" key="1">
    <source>
        <dbReference type="EMBL" id="KIH69257.1"/>
    </source>
</evidence>
<dbReference type="AlphaFoldDB" id="A0A0C2E1K6"/>
<dbReference type="Gene3D" id="3.60.10.10">
    <property type="entry name" value="Endonuclease/exonuclease/phosphatase"/>
    <property type="match status" value="1"/>
</dbReference>
<evidence type="ECO:0000313" key="2">
    <source>
        <dbReference type="Proteomes" id="UP000054047"/>
    </source>
</evidence>
<dbReference type="EMBL" id="KN726193">
    <property type="protein sequence ID" value="KIH69257.1"/>
    <property type="molecule type" value="Genomic_DNA"/>
</dbReference>
<dbReference type="Proteomes" id="UP000054047">
    <property type="component" value="Unassembled WGS sequence"/>
</dbReference>
<proteinExistence type="predicted"/>
<sequence length="309" mass="35648">MLNFRIGTINCRTLPTENRIAELEDAITEIPHDIIGLSGTQRTGSMVSRLQKFKHFISLTELTGFVVNKKWTDCCSFRNISKRVSFIDFKYTHQLLLIHEEYEEFLEHITQALNTRTPGKTYHKIVVGDFNAKVVSGSADEEFIGPYGLGVRNEIGEALLHFCSETRLHLMNNRFQKKASRKWTWISPNMKTRIAIDFVSSVDPSIFLDVDIIGRFNFVSDHRLVMAKTRLKKKRHFFKKPQQKTTLNEENFSSALQLSVTTKLSNYEVLKEDAGSLCLINKRNQSKVHLRRNKKAVRRETPPLAPTFT</sequence>
<name>A0A0C2E1K6_9BILA</name>
<reference evidence="1 2" key="1">
    <citation type="submission" date="2013-12" db="EMBL/GenBank/DDBJ databases">
        <title>Draft genome of the parsitic nematode Ancylostoma duodenale.</title>
        <authorList>
            <person name="Mitreva M."/>
        </authorList>
    </citation>
    <scope>NUCLEOTIDE SEQUENCE [LARGE SCALE GENOMIC DNA]</scope>
    <source>
        <strain evidence="1 2">Zhejiang</strain>
    </source>
</reference>
<dbReference type="SUPFAM" id="SSF56219">
    <property type="entry name" value="DNase I-like"/>
    <property type="match status" value="1"/>
</dbReference>